<dbReference type="EMBL" id="NKDB02000004">
    <property type="protein sequence ID" value="RKJ94943.1"/>
    <property type="molecule type" value="Genomic_DNA"/>
</dbReference>
<proteinExistence type="inferred from homology"/>
<keyword evidence="3" id="KW-0238">DNA-binding</keyword>
<dbReference type="SUPFAM" id="SSF53850">
    <property type="entry name" value="Periplasmic binding protein-like II"/>
    <property type="match status" value="1"/>
</dbReference>
<dbReference type="InterPro" id="IPR036390">
    <property type="entry name" value="WH_DNA-bd_sf"/>
</dbReference>
<dbReference type="PRINTS" id="PR00039">
    <property type="entry name" value="HTHLYSR"/>
</dbReference>
<dbReference type="SUPFAM" id="SSF46785">
    <property type="entry name" value="Winged helix' DNA-binding domain"/>
    <property type="match status" value="1"/>
</dbReference>
<dbReference type="CDD" id="cd08412">
    <property type="entry name" value="PBP2_PAO1_like"/>
    <property type="match status" value="1"/>
</dbReference>
<dbReference type="InterPro" id="IPR000847">
    <property type="entry name" value="LysR_HTH_N"/>
</dbReference>
<keyword evidence="4" id="KW-0804">Transcription</keyword>
<dbReference type="InterPro" id="IPR036388">
    <property type="entry name" value="WH-like_DNA-bd_sf"/>
</dbReference>
<gene>
    <name evidence="6" type="ORF">CE154_017570</name>
</gene>
<evidence type="ECO:0000256" key="1">
    <source>
        <dbReference type="ARBA" id="ARBA00009437"/>
    </source>
</evidence>
<keyword evidence="2" id="KW-0805">Transcription regulation</keyword>
<comment type="caution">
    <text evidence="6">The sequence shown here is derived from an EMBL/GenBank/DDBJ whole genome shotgun (WGS) entry which is preliminary data.</text>
</comment>
<dbReference type="Pfam" id="PF03466">
    <property type="entry name" value="LysR_substrate"/>
    <property type="match status" value="1"/>
</dbReference>
<dbReference type="RefSeq" id="WP_094437459.1">
    <property type="nucleotide sequence ID" value="NZ_NKDB02000004.1"/>
</dbReference>
<dbReference type="GO" id="GO:0003700">
    <property type="term" value="F:DNA-binding transcription factor activity"/>
    <property type="evidence" value="ECO:0007669"/>
    <property type="project" value="InterPro"/>
</dbReference>
<name>A0A3R7EBV7_9BURK</name>
<dbReference type="GO" id="GO:0003677">
    <property type="term" value="F:DNA binding"/>
    <property type="evidence" value="ECO:0007669"/>
    <property type="project" value="UniProtKB-KW"/>
</dbReference>
<dbReference type="Gene3D" id="1.10.10.10">
    <property type="entry name" value="Winged helix-like DNA-binding domain superfamily/Winged helix DNA-binding domain"/>
    <property type="match status" value="1"/>
</dbReference>
<dbReference type="Pfam" id="PF00126">
    <property type="entry name" value="HTH_1"/>
    <property type="match status" value="1"/>
</dbReference>
<dbReference type="PROSITE" id="PS50931">
    <property type="entry name" value="HTH_LYSR"/>
    <property type="match status" value="1"/>
</dbReference>
<dbReference type="GO" id="GO:0032993">
    <property type="term" value="C:protein-DNA complex"/>
    <property type="evidence" value="ECO:0007669"/>
    <property type="project" value="TreeGrafter"/>
</dbReference>
<reference evidence="6 7" key="1">
    <citation type="submission" date="2018-09" db="EMBL/GenBank/DDBJ databases">
        <title>Genome comparison of Alicycliphilus sp. BQ1, a polyurethanolytic bacterium, with its closest phylogenetic relatives Alicycliphilus denitrificans BC and K601, unable to attack polyurethane.</title>
        <authorList>
            <person name="Loza-Tavera H."/>
            <person name="Lozano L."/>
            <person name="Cevallos M."/>
            <person name="Maya-Lucas O."/>
            <person name="Garcia-Mena J."/>
            <person name="Hernandez J."/>
        </authorList>
    </citation>
    <scope>NUCLEOTIDE SEQUENCE [LARGE SCALE GENOMIC DNA]</scope>
    <source>
        <strain evidence="6 7">BQ1</strain>
    </source>
</reference>
<dbReference type="PANTHER" id="PTHR30346">
    <property type="entry name" value="TRANSCRIPTIONAL DUAL REGULATOR HCAR-RELATED"/>
    <property type="match status" value="1"/>
</dbReference>
<dbReference type="InterPro" id="IPR005119">
    <property type="entry name" value="LysR_subst-bd"/>
</dbReference>
<dbReference type="AlphaFoldDB" id="A0A3R7EBV7"/>
<evidence type="ECO:0000256" key="2">
    <source>
        <dbReference type="ARBA" id="ARBA00023015"/>
    </source>
</evidence>
<accession>A0A3R7EBV7</accession>
<evidence type="ECO:0000256" key="3">
    <source>
        <dbReference type="ARBA" id="ARBA00023125"/>
    </source>
</evidence>
<organism evidence="6 7">
    <name type="scientific">Alicycliphilus denitrificans</name>
    <dbReference type="NCBI Taxonomy" id="179636"/>
    <lineage>
        <taxon>Bacteria</taxon>
        <taxon>Pseudomonadati</taxon>
        <taxon>Pseudomonadota</taxon>
        <taxon>Betaproteobacteria</taxon>
        <taxon>Burkholderiales</taxon>
        <taxon>Comamonadaceae</taxon>
        <taxon>Alicycliphilus</taxon>
    </lineage>
</organism>
<evidence type="ECO:0000256" key="4">
    <source>
        <dbReference type="ARBA" id="ARBA00023163"/>
    </source>
</evidence>
<sequence length="308" mass="33675">MINISLRQLEYFAAAAQHGGAARAAAALSVSQPSISKAIADLEALWGEALFVRRHARGLELTAAGQMRHREAHALLERARALEGPRTDEEAGLLRVGCLSTLAPRHLPAMLVRMRERHPQVEVEVHEGDTEALLQMLERGALDAALLYDMGLARPVRLEAVTAFVPYALLPAGHALAARTSLPVAALAQEPFILIDLPHSREYFLSLFRQVGVAPRIAHATPSIEMVRSLVANGLGVSLLTTRPVRDWSYDGKRLACRRLRGPLAAQSVVMAYPERLGAHNPRAPLFARVVRECFTRQRDAMTAPDAP</sequence>
<dbReference type="Proteomes" id="UP000216225">
    <property type="component" value="Unassembled WGS sequence"/>
</dbReference>
<comment type="similarity">
    <text evidence="1">Belongs to the LysR transcriptional regulatory family.</text>
</comment>
<evidence type="ECO:0000313" key="7">
    <source>
        <dbReference type="Proteomes" id="UP000216225"/>
    </source>
</evidence>
<evidence type="ECO:0000259" key="5">
    <source>
        <dbReference type="PROSITE" id="PS50931"/>
    </source>
</evidence>
<protein>
    <submittedName>
        <fullName evidence="6">LysR family transcriptional regulator</fullName>
    </submittedName>
</protein>
<evidence type="ECO:0000313" key="6">
    <source>
        <dbReference type="EMBL" id="RKJ94943.1"/>
    </source>
</evidence>
<dbReference type="PANTHER" id="PTHR30346:SF0">
    <property type="entry name" value="HCA OPERON TRANSCRIPTIONAL ACTIVATOR HCAR"/>
    <property type="match status" value="1"/>
</dbReference>
<dbReference type="Gene3D" id="3.40.190.10">
    <property type="entry name" value="Periplasmic binding protein-like II"/>
    <property type="match status" value="2"/>
</dbReference>
<feature type="domain" description="HTH lysR-type" evidence="5">
    <location>
        <begin position="4"/>
        <end position="62"/>
    </location>
</feature>